<dbReference type="EMBL" id="CM047947">
    <property type="protein sequence ID" value="KAI9897274.1"/>
    <property type="molecule type" value="Genomic_DNA"/>
</dbReference>
<evidence type="ECO:0000313" key="1">
    <source>
        <dbReference type="EMBL" id="KAI9897274.1"/>
    </source>
</evidence>
<reference evidence="1" key="1">
    <citation type="submission" date="2022-10" db="EMBL/GenBank/DDBJ databases">
        <title>Complete Genome of Trichothecium roseum strain YXFP-22015, a Plant Pathogen Isolated from Citrus.</title>
        <authorList>
            <person name="Wang Y."/>
            <person name="Zhu L."/>
        </authorList>
    </citation>
    <scope>NUCLEOTIDE SEQUENCE</scope>
    <source>
        <strain evidence="1">YXFP-22015</strain>
    </source>
</reference>
<organism evidence="1 2">
    <name type="scientific">Trichothecium roseum</name>
    <dbReference type="NCBI Taxonomy" id="47278"/>
    <lineage>
        <taxon>Eukaryota</taxon>
        <taxon>Fungi</taxon>
        <taxon>Dikarya</taxon>
        <taxon>Ascomycota</taxon>
        <taxon>Pezizomycotina</taxon>
        <taxon>Sordariomycetes</taxon>
        <taxon>Hypocreomycetidae</taxon>
        <taxon>Hypocreales</taxon>
        <taxon>Hypocreales incertae sedis</taxon>
        <taxon>Trichothecium</taxon>
    </lineage>
</organism>
<keyword evidence="2" id="KW-1185">Reference proteome</keyword>
<sequence length="471" mass="52050">MSFTTEIWKPSTPTSNPKKTAMPTTELAAEDDWTKVKDPKEKKRIQNRVAQRTYRHRMKARLGELQARLESHEARRSQSADTTDVKQGSASPAPSSEVASKIEPGQLPPGQLPFPQTGLYDQVIENPEDCIFPQANPAALLHSPPASQPSPTAHGLLSPPTDQRHGHPEGKNSQDFMMDCLRFQNQLLSRLNNLQQDATTLAGQFPAGSVAMGQDCMGTFTPSNADGMDFSFETFNADMKMQPTQTASPDSTYFTNMAPTEASTTSMPNVMPDGSTMPAQQPRIPNKNAPLDERFECIMEQVEAAGFDSFDSLVTAYYGQTFSESSPLANEQRMSRNRRLPKVISDVYQATNQWTDWERRGFQDEILKTAESMVTSEGCDARASLSNNINAFIEAQDQCNPASANDAILSMKRSVQDELPNSWALTMALAADNRQSWRSDRSNTALATILLLNYSGRIPNDQLLRLIGACL</sequence>
<protein>
    <submittedName>
        <fullName evidence="1">Uncharacterized protein</fullName>
    </submittedName>
</protein>
<evidence type="ECO:0000313" key="2">
    <source>
        <dbReference type="Proteomes" id="UP001163324"/>
    </source>
</evidence>
<comment type="caution">
    <text evidence="1">The sequence shown here is derived from an EMBL/GenBank/DDBJ whole genome shotgun (WGS) entry which is preliminary data.</text>
</comment>
<accession>A0ACC0USZ8</accession>
<proteinExistence type="predicted"/>
<gene>
    <name evidence="1" type="ORF">N3K66_008296</name>
</gene>
<dbReference type="Proteomes" id="UP001163324">
    <property type="component" value="Chromosome 8"/>
</dbReference>
<name>A0ACC0USZ8_9HYPO</name>